<reference evidence="1" key="1">
    <citation type="submission" date="2023-06" db="EMBL/GenBank/DDBJ databases">
        <authorList>
            <consortium name="Lawrence Berkeley National Laboratory"/>
            <person name="Ahrendt S."/>
            <person name="Sahu N."/>
            <person name="Indic B."/>
            <person name="Wong-Bajracharya J."/>
            <person name="Merenyi Z."/>
            <person name="Ke H.-M."/>
            <person name="Monk M."/>
            <person name="Kocsube S."/>
            <person name="Drula E."/>
            <person name="Lipzen A."/>
            <person name="Balint B."/>
            <person name="Henrissat B."/>
            <person name="Andreopoulos B."/>
            <person name="Martin F.M."/>
            <person name="Harder C.B."/>
            <person name="Rigling D."/>
            <person name="Ford K.L."/>
            <person name="Foster G.D."/>
            <person name="Pangilinan J."/>
            <person name="Papanicolaou A."/>
            <person name="Barry K."/>
            <person name="LaButti K."/>
            <person name="Viragh M."/>
            <person name="Koriabine M."/>
            <person name="Yan M."/>
            <person name="Riley R."/>
            <person name="Champramary S."/>
            <person name="Plett K.L."/>
            <person name="Tsai I.J."/>
            <person name="Slot J."/>
            <person name="Sipos G."/>
            <person name="Plett J."/>
            <person name="Nagy L.G."/>
            <person name="Grigoriev I.V."/>
        </authorList>
    </citation>
    <scope>NUCLEOTIDE SEQUENCE</scope>
    <source>
        <strain evidence="1">HWK02</strain>
    </source>
</reference>
<dbReference type="AlphaFoldDB" id="A0AA39QFW7"/>
<feature type="non-terminal residue" evidence="1">
    <location>
        <position position="98"/>
    </location>
</feature>
<dbReference type="PANTHER" id="PTHR35408">
    <property type="entry name" value="CHROMOSOME 15, WHOLE GENOME SHOTGUN SEQUENCE"/>
    <property type="match status" value="1"/>
</dbReference>
<comment type="caution">
    <text evidence="1">The sequence shown here is derived from an EMBL/GenBank/DDBJ whole genome shotgun (WGS) entry which is preliminary data.</text>
</comment>
<organism evidence="1 2">
    <name type="scientific">Armillaria luteobubalina</name>
    <dbReference type="NCBI Taxonomy" id="153913"/>
    <lineage>
        <taxon>Eukaryota</taxon>
        <taxon>Fungi</taxon>
        <taxon>Dikarya</taxon>
        <taxon>Basidiomycota</taxon>
        <taxon>Agaricomycotina</taxon>
        <taxon>Agaricomycetes</taxon>
        <taxon>Agaricomycetidae</taxon>
        <taxon>Agaricales</taxon>
        <taxon>Marasmiineae</taxon>
        <taxon>Physalacriaceae</taxon>
        <taxon>Armillaria</taxon>
    </lineage>
</organism>
<accession>A0AA39QFW7</accession>
<gene>
    <name evidence="1" type="ORF">EDD18DRAFT_1055680</name>
</gene>
<protein>
    <submittedName>
        <fullName evidence="1">Uncharacterized protein</fullName>
    </submittedName>
</protein>
<evidence type="ECO:0000313" key="1">
    <source>
        <dbReference type="EMBL" id="KAK0501111.1"/>
    </source>
</evidence>
<proteinExistence type="predicted"/>
<dbReference type="Proteomes" id="UP001175228">
    <property type="component" value="Unassembled WGS sequence"/>
</dbReference>
<sequence length="98" mass="11200">IGPIALYQVNSALYSAIPLLPNDIDNYNRFASHRHQMPLYKENLGFVLVPLFKSMRHAMRTYVRQGGTSSIFVNGDDLPPISVADRDKRIVYYYTHGI</sequence>
<dbReference type="PANTHER" id="PTHR35408:SF3">
    <property type="entry name" value="GLYCOSYLTRANSFERASE 2-LIKE DOMAIN-CONTAINING PROTEIN"/>
    <property type="match status" value="1"/>
</dbReference>
<name>A0AA39QFW7_9AGAR</name>
<feature type="non-terminal residue" evidence="1">
    <location>
        <position position="1"/>
    </location>
</feature>
<evidence type="ECO:0000313" key="2">
    <source>
        <dbReference type="Proteomes" id="UP001175228"/>
    </source>
</evidence>
<dbReference type="EMBL" id="JAUEPU010000007">
    <property type="protein sequence ID" value="KAK0501111.1"/>
    <property type="molecule type" value="Genomic_DNA"/>
</dbReference>
<keyword evidence="2" id="KW-1185">Reference proteome</keyword>